<gene>
    <name evidence="2" type="ORF">SDRG_16405</name>
</gene>
<organism evidence="2 3">
    <name type="scientific">Saprolegnia diclina (strain VS20)</name>
    <dbReference type="NCBI Taxonomy" id="1156394"/>
    <lineage>
        <taxon>Eukaryota</taxon>
        <taxon>Sar</taxon>
        <taxon>Stramenopiles</taxon>
        <taxon>Oomycota</taxon>
        <taxon>Saprolegniomycetes</taxon>
        <taxon>Saprolegniales</taxon>
        <taxon>Saprolegniaceae</taxon>
        <taxon>Saprolegnia</taxon>
    </lineage>
</organism>
<evidence type="ECO:0008006" key="4">
    <source>
        <dbReference type="Google" id="ProtNLM"/>
    </source>
</evidence>
<dbReference type="InParanoid" id="T0PK32"/>
<keyword evidence="1" id="KW-0175">Coiled coil</keyword>
<keyword evidence="3" id="KW-1185">Reference proteome</keyword>
<dbReference type="EMBL" id="JH767257">
    <property type="protein sequence ID" value="EQC25744.1"/>
    <property type="molecule type" value="Genomic_DNA"/>
</dbReference>
<dbReference type="Proteomes" id="UP000030762">
    <property type="component" value="Unassembled WGS sequence"/>
</dbReference>
<dbReference type="VEuPathDB" id="FungiDB:SDRG_16405"/>
<protein>
    <recommendedName>
        <fullName evidence="4">START domain-containing protein</fullName>
    </recommendedName>
</protein>
<dbReference type="AlphaFoldDB" id="T0PK32"/>
<name>T0PK32_SAPDV</name>
<dbReference type="GeneID" id="19957132"/>
<evidence type="ECO:0000256" key="1">
    <source>
        <dbReference type="SAM" id="Coils"/>
    </source>
</evidence>
<dbReference type="OrthoDB" id="76605at2759"/>
<reference evidence="2 3" key="1">
    <citation type="submission" date="2012-04" db="EMBL/GenBank/DDBJ databases">
        <title>The Genome Sequence of Saprolegnia declina VS20.</title>
        <authorList>
            <consortium name="The Broad Institute Genome Sequencing Platform"/>
            <person name="Russ C."/>
            <person name="Nusbaum C."/>
            <person name="Tyler B."/>
            <person name="van West P."/>
            <person name="Dieguez-Uribeondo J."/>
            <person name="de Bruijn I."/>
            <person name="Tripathy S."/>
            <person name="Jiang R."/>
            <person name="Young S.K."/>
            <person name="Zeng Q."/>
            <person name="Gargeya S."/>
            <person name="Fitzgerald M."/>
            <person name="Haas B."/>
            <person name="Abouelleil A."/>
            <person name="Alvarado L."/>
            <person name="Arachchi H.M."/>
            <person name="Berlin A."/>
            <person name="Chapman S.B."/>
            <person name="Goldberg J."/>
            <person name="Griggs A."/>
            <person name="Gujja S."/>
            <person name="Hansen M."/>
            <person name="Howarth C."/>
            <person name="Imamovic A."/>
            <person name="Larimer J."/>
            <person name="McCowen C."/>
            <person name="Montmayeur A."/>
            <person name="Murphy C."/>
            <person name="Neiman D."/>
            <person name="Pearson M."/>
            <person name="Priest M."/>
            <person name="Roberts A."/>
            <person name="Saif S."/>
            <person name="Shea T."/>
            <person name="Sisk P."/>
            <person name="Sykes S."/>
            <person name="Wortman J."/>
            <person name="Nusbaum C."/>
            <person name="Birren B."/>
        </authorList>
    </citation>
    <scope>NUCLEOTIDE SEQUENCE [LARGE SCALE GENOMIC DNA]</scope>
    <source>
        <strain evidence="2 3">VS20</strain>
    </source>
</reference>
<evidence type="ECO:0000313" key="3">
    <source>
        <dbReference type="Proteomes" id="UP000030762"/>
    </source>
</evidence>
<evidence type="ECO:0000313" key="2">
    <source>
        <dbReference type="EMBL" id="EQC25744.1"/>
    </source>
</evidence>
<sequence>MANLWELGGGARATDTIALSDEEVALLCEIVVATPTVDVAAVISAREERLRKDRLRKRRSKERSQLELEQLKDHVTDLERTLSRKRKGGRDCNNGMSWQDAAATAKADANTALKVQKRLQHELVEQLERAVSYLSWLPSTSPREMAIHPKTQPWMLHTLQRDPKARAHAAQAMMEHQQRLFTPSMYGKLPTSPAGGPFSLVLADHEGRHPTWDNIAYLEMAKFGRLRAPFRQVAMAFWSMVTKPSLTRQMTNFGNDLVLVTSLTAAGGAVRRQALVKLIHEEQRVIFLQRTVSHDEASPSYDNDLHVAAFWVFEADRDGVAHVRGYTQVGLDDGDSAAYTTYMNESTINNARLNALLSQFDCLVLN</sequence>
<dbReference type="OMA" id="QVAMAFW"/>
<accession>T0PK32</accession>
<feature type="coiled-coil region" evidence="1">
    <location>
        <begin position="61"/>
        <end position="88"/>
    </location>
</feature>
<proteinExistence type="predicted"/>
<dbReference type="RefSeq" id="XP_008620836.1">
    <property type="nucleotide sequence ID" value="XM_008622614.1"/>
</dbReference>